<proteinExistence type="predicted"/>
<accession>A0A410RAA5</accession>
<keyword evidence="1" id="KW-1133">Transmembrane helix</keyword>
<gene>
    <name evidence="2" type="primary">traA</name>
</gene>
<evidence type="ECO:0000256" key="1">
    <source>
        <dbReference type="SAM" id="Phobius"/>
    </source>
</evidence>
<protein>
    <submittedName>
        <fullName evidence="2">TraA</fullName>
    </submittedName>
</protein>
<dbReference type="EMBL" id="MK091199">
    <property type="protein sequence ID" value="QAT78154.1"/>
    <property type="molecule type" value="Genomic_DNA"/>
</dbReference>
<organism evidence="2">
    <name type="scientific">Haliangium ochraceum</name>
    <dbReference type="NCBI Taxonomy" id="80816"/>
    <lineage>
        <taxon>Bacteria</taxon>
        <taxon>Pseudomonadati</taxon>
        <taxon>Myxococcota</taxon>
        <taxon>Polyangia</taxon>
        <taxon>Haliangiales</taxon>
        <taxon>Kofleriaceae</taxon>
        <taxon>Haliangium</taxon>
    </lineage>
</organism>
<sequence>MPDIRRTLLALLAPLALLPGLFGASVDAWAQPVPTISLSGPVAPALEGLGQGLCMASAIVQRDPTTGRLEINFGTLDDSNYNATLNSFMETNESRRVEYVVRNPLDLSNNNLADPQDQTSLGDFRNADPSCDAGGCDFFLRDTSTSFVARLRGFLNVTEDLVGQDVHIGIYTDDAASLTFFDKDANIYQVMTRPPEIGAPTWRLTQAVRFEQTGLYPLEILYAAITEHAALEMAYFRGNFQDFEREATQEPVLQLDDAGFALFAQVQFFQAISGAAVFADPDQCEQCNRQFVGLPGNNGCAGGYYCNEAALCAPCDTALYCGASCSPCGGATPFCINRNGENQCVECVDDNDCAPGYQCSDDNQCFECNKDEDCERGEYCNLEVGQCEVCGTSEQCAGSSCNCCPLGSNGLQMQCAPVDAGGPPVCVECQDDDDCPDGVCEPTTGHCVVALEPNRDPAACGPDRQACPDDRPFCLPGPLGAACLECRWDPDCPDGNYCNSGLCEPCNQDRHCGTRCEACADDTPFCQGGDTAERSQCVGCTGDDQCEPGVCDPATGTCTPACVQSCGEGLQCYGDACVECYADAHCACGGSCDLGTNTCDTSCKSNKDCLGNEHCQLKTDGSTECASGPLPSDVLCARPLTLGCESRVGRGAPASPWLAGLLGLGALLWTRRRARAAGRRRT</sequence>
<keyword evidence="1" id="KW-0812">Transmembrane</keyword>
<name>A0A410RAA5_9BACT</name>
<evidence type="ECO:0000313" key="2">
    <source>
        <dbReference type="EMBL" id="QAT78154.1"/>
    </source>
</evidence>
<feature type="transmembrane region" description="Helical" evidence="1">
    <location>
        <begin position="654"/>
        <end position="671"/>
    </location>
</feature>
<dbReference type="InterPro" id="IPR030819">
    <property type="entry name" value="Myxo_TraA_N"/>
</dbReference>
<dbReference type="AlphaFoldDB" id="A0A410RAA5"/>
<dbReference type="NCBIfam" id="TIGR04566">
    <property type="entry name" value="myxo_TraA_Nterm"/>
    <property type="match status" value="1"/>
</dbReference>
<keyword evidence="1" id="KW-0472">Membrane</keyword>
<reference evidence="2" key="1">
    <citation type="submission" date="2018-10" db="EMBL/GenBank/DDBJ databases">
        <title>A highly polymorphic receptor governs many distinct self-recognition types within the Myxococcales order.</title>
        <authorList>
            <person name="Cao P."/>
            <person name="Wei X."/>
            <person name="Awal R.P."/>
            <person name="Muller R."/>
            <person name="Wall D."/>
        </authorList>
    </citation>
    <scope>NUCLEOTIDE SEQUENCE</scope>
    <source>
        <strain evidence="2">MNa7406</strain>
    </source>
</reference>